<dbReference type="PANTHER" id="PTHR28156">
    <property type="entry name" value="FAS1 DOMAIN-CONTAINING PROTEIN YDR262W"/>
    <property type="match status" value="1"/>
</dbReference>
<dbReference type="AlphaFoldDB" id="A0A6A6XS96"/>
<accession>A0A6A6XS96</accession>
<evidence type="ECO:0000256" key="2">
    <source>
        <dbReference type="SAM" id="SignalP"/>
    </source>
</evidence>
<dbReference type="EMBL" id="MU001770">
    <property type="protein sequence ID" value="KAF2799103.1"/>
    <property type="molecule type" value="Genomic_DNA"/>
</dbReference>
<feature type="chain" id="PRO_5025674535" description="FAS1 domain-containing protein" evidence="2">
    <location>
        <begin position="25"/>
        <end position="209"/>
    </location>
</feature>
<dbReference type="InterPro" id="IPR000782">
    <property type="entry name" value="FAS1_domain"/>
</dbReference>
<dbReference type="InterPro" id="IPR036378">
    <property type="entry name" value="FAS1_dom_sf"/>
</dbReference>
<dbReference type="PROSITE" id="PS50213">
    <property type="entry name" value="FAS1"/>
    <property type="match status" value="1"/>
</dbReference>
<dbReference type="Pfam" id="PF02469">
    <property type="entry name" value="Fasciclin"/>
    <property type="match status" value="1"/>
</dbReference>
<organism evidence="4 5">
    <name type="scientific">Melanomma pulvis-pyrius CBS 109.77</name>
    <dbReference type="NCBI Taxonomy" id="1314802"/>
    <lineage>
        <taxon>Eukaryota</taxon>
        <taxon>Fungi</taxon>
        <taxon>Dikarya</taxon>
        <taxon>Ascomycota</taxon>
        <taxon>Pezizomycotina</taxon>
        <taxon>Dothideomycetes</taxon>
        <taxon>Pleosporomycetidae</taxon>
        <taxon>Pleosporales</taxon>
        <taxon>Melanommataceae</taxon>
        <taxon>Melanomma</taxon>
    </lineage>
</organism>
<protein>
    <recommendedName>
        <fullName evidence="3">FAS1 domain-containing protein</fullName>
    </recommendedName>
</protein>
<evidence type="ECO:0000259" key="3">
    <source>
        <dbReference type="PROSITE" id="PS50213"/>
    </source>
</evidence>
<evidence type="ECO:0000313" key="5">
    <source>
        <dbReference type="Proteomes" id="UP000799757"/>
    </source>
</evidence>
<keyword evidence="5" id="KW-1185">Reference proteome</keyword>
<proteinExistence type="predicted"/>
<name>A0A6A6XS96_9PLEO</name>
<dbReference type="InterPro" id="IPR040200">
    <property type="entry name" value="Mug57-like"/>
</dbReference>
<keyword evidence="1 2" id="KW-0732">Signal</keyword>
<dbReference type="OrthoDB" id="5551751at2759"/>
<feature type="domain" description="FAS1" evidence="3">
    <location>
        <begin position="61"/>
        <end position="208"/>
    </location>
</feature>
<dbReference type="Proteomes" id="UP000799757">
    <property type="component" value="Unassembled WGS sequence"/>
</dbReference>
<feature type="signal peptide" evidence="2">
    <location>
        <begin position="1"/>
        <end position="24"/>
    </location>
</feature>
<sequence>MKPTFLCACPVATICLVLVAFAESRPFNSINKLLFSAQSLLGKHNGPVSQIMPPSDEVSTGVIISDVIGKTQDIAIFSGLTRDVDTISGRLEDAAQNATVLAPNNTAMKNLKRKPWEDPKDYEALGTGAYKGGDGEDRAHKNLRTFVEAHIVPQSPWEEGQKVKTLAGNEIWWEIKDGKKNIQPSDVEVTSIADKVSNGEVWIIGGSLV</sequence>
<dbReference type="SUPFAM" id="SSF82153">
    <property type="entry name" value="FAS1 domain"/>
    <property type="match status" value="1"/>
</dbReference>
<evidence type="ECO:0000256" key="1">
    <source>
        <dbReference type="ARBA" id="ARBA00022729"/>
    </source>
</evidence>
<dbReference type="Gene3D" id="2.30.180.10">
    <property type="entry name" value="FAS1 domain"/>
    <property type="match status" value="1"/>
</dbReference>
<reference evidence="4" key="1">
    <citation type="journal article" date="2020" name="Stud. Mycol.">
        <title>101 Dothideomycetes genomes: a test case for predicting lifestyles and emergence of pathogens.</title>
        <authorList>
            <person name="Haridas S."/>
            <person name="Albert R."/>
            <person name="Binder M."/>
            <person name="Bloem J."/>
            <person name="Labutti K."/>
            <person name="Salamov A."/>
            <person name="Andreopoulos B."/>
            <person name="Baker S."/>
            <person name="Barry K."/>
            <person name="Bills G."/>
            <person name="Bluhm B."/>
            <person name="Cannon C."/>
            <person name="Castanera R."/>
            <person name="Culley D."/>
            <person name="Daum C."/>
            <person name="Ezra D."/>
            <person name="Gonzalez J."/>
            <person name="Henrissat B."/>
            <person name="Kuo A."/>
            <person name="Liang C."/>
            <person name="Lipzen A."/>
            <person name="Lutzoni F."/>
            <person name="Magnuson J."/>
            <person name="Mondo S."/>
            <person name="Nolan M."/>
            <person name="Ohm R."/>
            <person name="Pangilinan J."/>
            <person name="Park H.-J."/>
            <person name="Ramirez L."/>
            <person name="Alfaro M."/>
            <person name="Sun H."/>
            <person name="Tritt A."/>
            <person name="Yoshinaga Y."/>
            <person name="Zwiers L.-H."/>
            <person name="Turgeon B."/>
            <person name="Goodwin S."/>
            <person name="Spatafora J."/>
            <person name="Crous P."/>
            <person name="Grigoriev I."/>
        </authorList>
    </citation>
    <scope>NUCLEOTIDE SEQUENCE</scope>
    <source>
        <strain evidence="4">CBS 109.77</strain>
    </source>
</reference>
<dbReference type="PANTHER" id="PTHR28156:SF1">
    <property type="entry name" value="FAS1 DOMAIN-CONTAINING PROTEIN YDR262W"/>
    <property type="match status" value="1"/>
</dbReference>
<gene>
    <name evidence="4" type="ORF">K505DRAFT_295179</name>
</gene>
<evidence type="ECO:0000313" key="4">
    <source>
        <dbReference type="EMBL" id="KAF2799103.1"/>
    </source>
</evidence>